<gene>
    <name evidence="2" type="ORF">Gotri_022780</name>
</gene>
<comment type="caution">
    <text evidence="2">The sequence shown here is derived from an EMBL/GenBank/DDBJ whole genome shotgun (WGS) entry which is preliminary data.</text>
</comment>
<sequence>MDSKQLGEAWIREIFNGHESCCMINFRMSKIVFTSLLRDLET</sequence>
<dbReference type="Pfam" id="PF26138">
    <property type="entry name" value="DUF8040"/>
    <property type="match status" value="1"/>
</dbReference>
<organism evidence="2 3">
    <name type="scientific">Gossypium trilobum</name>
    <dbReference type="NCBI Taxonomy" id="34281"/>
    <lineage>
        <taxon>Eukaryota</taxon>
        <taxon>Viridiplantae</taxon>
        <taxon>Streptophyta</taxon>
        <taxon>Embryophyta</taxon>
        <taxon>Tracheophyta</taxon>
        <taxon>Spermatophyta</taxon>
        <taxon>Magnoliopsida</taxon>
        <taxon>eudicotyledons</taxon>
        <taxon>Gunneridae</taxon>
        <taxon>Pentapetalae</taxon>
        <taxon>rosids</taxon>
        <taxon>malvids</taxon>
        <taxon>Malvales</taxon>
        <taxon>Malvaceae</taxon>
        <taxon>Malvoideae</taxon>
        <taxon>Gossypium</taxon>
    </lineage>
</organism>
<dbReference type="AlphaFoldDB" id="A0A7J9DH56"/>
<dbReference type="EMBL" id="JABEZW010000002">
    <property type="protein sequence ID" value="MBA0759978.1"/>
    <property type="molecule type" value="Genomic_DNA"/>
</dbReference>
<protein>
    <recommendedName>
        <fullName evidence="1">DUF8040 domain-containing protein</fullName>
    </recommendedName>
</protein>
<accession>A0A7J9DH56</accession>
<proteinExistence type="predicted"/>
<evidence type="ECO:0000259" key="1">
    <source>
        <dbReference type="Pfam" id="PF26138"/>
    </source>
</evidence>
<name>A0A7J9DH56_9ROSI</name>
<reference evidence="2 3" key="1">
    <citation type="journal article" date="2019" name="Genome Biol. Evol.">
        <title>Insights into the evolution of the New World diploid cottons (Gossypium, subgenus Houzingenia) based on genome sequencing.</title>
        <authorList>
            <person name="Grover C.E."/>
            <person name="Arick M.A. 2nd"/>
            <person name="Thrash A."/>
            <person name="Conover J.L."/>
            <person name="Sanders W.S."/>
            <person name="Peterson D.G."/>
            <person name="Frelichowski J.E."/>
            <person name="Scheffler J.A."/>
            <person name="Scheffler B.E."/>
            <person name="Wendel J.F."/>
        </authorList>
    </citation>
    <scope>NUCLEOTIDE SEQUENCE [LARGE SCALE GENOMIC DNA]</scope>
    <source>
        <strain evidence="2">8</strain>
        <tissue evidence="2">Leaf</tissue>
    </source>
</reference>
<dbReference type="InterPro" id="IPR058353">
    <property type="entry name" value="DUF8040"/>
</dbReference>
<dbReference type="Proteomes" id="UP000593568">
    <property type="component" value="Unassembled WGS sequence"/>
</dbReference>
<evidence type="ECO:0000313" key="2">
    <source>
        <dbReference type="EMBL" id="MBA0759978.1"/>
    </source>
</evidence>
<feature type="domain" description="DUF8040" evidence="1">
    <location>
        <begin position="3"/>
        <end position="41"/>
    </location>
</feature>
<evidence type="ECO:0000313" key="3">
    <source>
        <dbReference type="Proteomes" id="UP000593568"/>
    </source>
</evidence>
<keyword evidence="3" id="KW-1185">Reference proteome</keyword>